<evidence type="ECO:0000313" key="1">
    <source>
        <dbReference type="EMBL" id="KAA6313333.1"/>
    </source>
</evidence>
<feature type="non-terminal residue" evidence="1">
    <location>
        <position position="30"/>
    </location>
</feature>
<sequence>MKNIDLCFPVIPSNQNGKKKVTPSADGRVL</sequence>
<proteinExistence type="predicted"/>
<gene>
    <name evidence="1" type="ORF">EZS27_035880</name>
</gene>
<protein>
    <submittedName>
        <fullName evidence="1">Uncharacterized protein</fullName>
    </submittedName>
</protein>
<dbReference type="AlphaFoldDB" id="A0A5J4PYG0"/>
<name>A0A5J4PYG0_9ZZZZ</name>
<organism evidence="1">
    <name type="scientific">termite gut metagenome</name>
    <dbReference type="NCBI Taxonomy" id="433724"/>
    <lineage>
        <taxon>unclassified sequences</taxon>
        <taxon>metagenomes</taxon>
        <taxon>organismal metagenomes</taxon>
    </lineage>
</organism>
<comment type="caution">
    <text evidence="1">The sequence shown here is derived from an EMBL/GenBank/DDBJ whole genome shotgun (WGS) entry which is preliminary data.</text>
</comment>
<dbReference type="EMBL" id="SNRY01006107">
    <property type="protein sequence ID" value="KAA6313333.1"/>
    <property type="molecule type" value="Genomic_DNA"/>
</dbReference>
<reference evidence="1" key="1">
    <citation type="submission" date="2019-03" db="EMBL/GenBank/DDBJ databases">
        <title>Single cell metagenomics reveals metabolic interactions within the superorganism composed of flagellate Streblomastix strix and complex community of Bacteroidetes bacteria on its surface.</title>
        <authorList>
            <person name="Treitli S.C."/>
            <person name="Kolisko M."/>
            <person name="Husnik F."/>
            <person name="Keeling P."/>
            <person name="Hampl V."/>
        </authorList>
    </citation>
    <scope>NUCLEOTIDE SEQUENCE</scope>
    <source>
        <strain evidence="1">STM</strain>
    </source>
</reference>
<accession>A0A5J4PYG0</accession>